<dbReference type="RefSeq" id="WP_085550161.1">
    <property type="nucleotide sequence ID" value="NZ_FXAR01000007.1"/>
</dbReference>
<name>A0A1X7JXQ0_9CORY</name>
<gene>
    <name evidence="2" type="ORF">SAMN06295981_2076</name>
</gene>
<keyword evidence="2" id="KW-0067">ATP-binding</keyword>
<sequence length="736" mass="78519">MSATPESPDFRTWLSERDDLELANLLRSRPDVALPLPPGITPLAARLQLRASVGRAVRTLTALQLATLEAAANLGGELEAVSREDIIAAVPADAPVVGEAIDHLVGLALLYGTDSALRVAGEAMASLPTDWQLLDDAPATPSLPIEGLTEKQRAILDTLLHSGGVGRTKHAAPDADPTHPIPELINAGLLVRVDAGTVRLPRRVRAALRGRDFVRRPLTPSPRVRGEMLADDRARTRADQVGAAAGLEVARHLRHLIEHLGPEPAPLLKEGGVGVRAVTTLARALGITEVEVHRLVSLGLAAGLLARGDVADEDVLAPTVAADEWLEADLATRWLTMAVGWLESPWAPWLVGTPDERKAPIRLLADAMHRPPLVEQRRMVISQYALPPAGTDVADEELRDDFFFSHPIAATLLPDETVTAIIGEARWIGLLAGGTATSLLRALLDATVDPLAVAAEVTPGTVERLIPQGDMTILAPGPLPRALQTELDLLGEIESAGLASVYRVTDSSVRRALDTGRTAEQLKNWLADHTLGDVPQSILYLIDDVARRHGTLRGGPAMSYLRCNDPSLLAEAVRTPAAENVALRLIAPTVAVAQAPLVRVIEELRAAGFQPVAEDSTGAALDIRPSPARLPARDIPTRRPQQLEESRIQAAVAAIRRHDAGETVTPEDTRTTLAILQAAARGGRSVTLGFVDKHGRAVHKTVTPLTVTGGQVDALDEVSGQVQRFTLHRITEVLLG</sequence>
<keyword evidence="3" id="KW-1185">Reference proteome</keyword>
<dbReference type="GO" id="GO:0004386">
    <property type="term" value="F:helicase activity"/>
    <property type="evidence" value="ECO:0007669"/>
    <property type="project" value="UniProtKB-KW"/>
</dbReference>
<evidence type="ECO:0000313" key="3">
    <source>
        <dbReference type="Proteomes" id="UP000193309"/>
    </source>
</evidence>
<keyword evidence="2" id="KW-0378">Hydrolase</keyword>
<dbReference type="Proteomes" id="UP000193309">
    <property type="component" value="Unassembled WGS sequence"/>
</dbReference>
<dbReference type="AlphaFoldDB" id="A0A1X7JXQ0"/>
<organism evidence="2 3">
    <name type="scientific">Corynebacterium pollutisoli</name>
    <dbReference type="NCBI Taxonomy" id="1610489"/>
    <lineage>
        <taxon>Bacteria</taxon>
        <taxon>Bacillati</taxon>
        <taxon>Actinomycetota</taxon>
        <taxon>Actinomycetes</taxon>
        <taxon>Mycobacteriales</taxon>
        <taxon>Corynebacteriaceae</taxon>
        <taxon>Corynebacterium</taxon>
    </lineage>
</organism>
<evidence type="ECO:0000313" key="2">
    <source>
        <dbReference type="EMBL" id="SMG33295.1"/>
    </source>
</evidence>
<accession>A0A1X7JXQ0</accession>
<dbReference type="Pfam" id="PF13625">
    <property type="entry name" value="Helicase_C_3"/>
    <property type="match status" value="1"/>
</dbReference>
<proteinExistence type="predicted"/>
<feature type="domain" description="Helicase XPB/Ssl2 N-terminal" evidence="1">
    <location>
        <begin position="465"/>
        <end position="587"/>
    </location>
</feature>
<dbReference type="OrthoDB" id="3415124at2"/>
<protein>
    <submittedName>
        <fullName evidence="2">Helicase conserved C-terminal domain-containing protein</fullName>
    </submittedName>
</protein>
<keyword evidence="2" id="KW-0347">Helicase</keyword>
<reference evidence="3" key="1">
    <citation type="submission" date="2017-04" db="EMBL/GenBank/DDBJ databases">
        <authorList>
            <person name="Varghese N."/>
            <person name="Submissions S."/>
        </authorList>
    </citation>
    <scope>NUCLEOTIDE SEQUENCE [LARGE SCALE GENOMIC DNA]</scope>
    <source>
        <strain evidence="3">VDS</strain>
    </source>
</reference>
<evidence type="ECO:0000259" key="1">
    <source>
        <dbReference type="Pfam" id="PF13625"/>
    </source>
</evidence>
<dbReference type="STRING" id="1610489.SAMN06295981_2076"/>
<dbReference type="EMBL" id="FXAR01000007">
    <property type="protein sequence ID" value="SMG33295.1"/>
    <property type="molecule type" value="Genomic_DNA"/>
</dbReference>
<dbReference type="InterPro" id="IPR032830">
    <property type="entry name" value="XPB/Ssl2_N"/>
</dbReference>
<keyword evidence="2" id="KW-0547">Nucleotide-binding</keyword>